<evidence type="ECO:0000259" key="7">
    <source>
        <dbReference type="Pfam" id="PF00892"/>
    </source>
</evidence>
<dbReference type="InterPro" id="IPR050638">
    <property type="entry name" value="AA-Vitamin_Transporters"/>
</dbReference>
<reference evidence="8 9" key="1">
    <citation type="journal article" date="2017" name="Emerg. Infect. Dis.">
        <title>Carbapenemase VCC-1-Producing Vibrio cholerae in Coastal Waters of Germany.</title>
        <authorList>
            <person name="Hammerl J.A."/>
            <person name="Jackel C."/>
            <person name="Bortolaia V."/>
            <person name="Schwartz K."/>
            <person name="Bier N."/>
            <person name="Hendriksen R.S."/>
            <person name="Guerra B."/>
            <person name="Strauch E."/>
        </authorList>
    </citation>
    <scope>NUCLEOTIDE SEQUENCE [LARGE SCALE GENOMIC DNA]</scope>
    <source>
        <strain evidence="8 9">VN-2825</strain>
    </source>
</reference>
<feature type="domain" description="EamA" evidence="7">
    <location>
        <begin position="5"/>
        <end position="135"/>
    </location>
</feature>
<evidence type="ECO:0000256" key="5">
    <source>
        <dbReference type="ARBA" id="ARBA00023136"/>
    </source>
</evidence>
<dbReference type="PANTHER" id="PTHR32322:SF2">
    <property type="entry name" value="EAMA DOMAIN-CONTAINING PROTEIN"/>
    <property type="match status" value="1"/>
</dbReference>
<dbReference type="PANTHER" id="PTHR32322">
    <property type="entry name" value="INNER MEMBRANE TRANSPORTER"/>
    <property type="match status" value="1"/>
</dbReference>
<name>A0A395UFU8_VIBCL</name>
<comment type="subcellular location">
    <subcellularLocation>
        <location evidence="1">Membrane</location>
        <topology evidence="1">Multi-pass membrane protein</topology>
    </subcellularLocation>
</comment>
<evidence type="ECO:0000313" key="9">
    <source>
        <dbReference type="Proteomes" id="UP000266701"/>
    </source>
</evidence>
<feature type="transmembrane region" description="Helical" evidence="6">
    <location>
        <begin position="211"/>
        <end position="230"/>
    </location>
</feature>
<sequence length="287" mass="31437">MLKNYFTLIAIGLIWGSQFIFQETALEAFTPVWIGTLRAVFGATTLFIICRIMRICSSSKQWKLYTVIGFLEATVPFVLVPFAQKELSSSVTAILMGTLPFYALLLAPLFIRNTKITKGNLFSITIGFFGLVVLFYPDLISSSQRIELVSVLAVLLAAVCFAIALLLLNRVQKEHPLIVARNVLTMASIQLIIVALITTTRMTYKAPSPSIFIAVIYLGVMCAGVVYYLYMTSVKNAGAVFTSMTNYLVPAVGVLIAALVTNESIQTTTWLALGIILSALLLNGRKV</sequence>
<feature type="transmembrane region" description="Helical" evidence="6">
    <location>
        <begin position="265"/>
        <end position="282"/>
    </location>
</feature>
<evidence type="ECO:0000256" key="1">
    <source>
        <dbReference type="ARBA" id="ARBA00004141"/>
    </source>
</evidence>
<keyword evidence="5 6" id="KW-0472">Membrane</keyword>
<dbReference type="Proteomes" id="UP000266701">
    <property type="component" value="Unassembled WGS sequence"/>
</dbReference>
<dbReference type="Pfam" id="PF00892">
    <property type="entry name" value="EamA"/>
    <property type="match status" value="2"/>
</dbReference>
<feature type="transmembrane region" description="Helical" evidence="6">
    <location>
        <begin position="148"/>
        <end position="168"/>
    </location>
</feature>
<dbReference type="EMBL" id="MCBA01000035">
    <property type="protein sequence ID" value="RGP90588.1"/>
    <property type="molecule type" value="Genomic_DNA"/>
</dbReference>
<keyword evidence="4 6" id="KW-1133">Transmembrane helix</keyword>
<feature type="transmembrane region" description="Helical" evidence="6">
    <location>
        <begin position="119"/>
        <end position="136"/>
    </location>
</feature>
<accession>A0A395UFU8</accession>
<dbReference type="InterPro" id="IPR000620">
    <property type="entry name" value="EamA_dom"/>
</dbReference>
<proteinExistence type="inferred from homology"/>
<dbReference type="GO" id="GO:0016020">
    <property type="term" value="C:membrane"/>
    <property type="evidence" value="ECO:0007669"/>
    <property type="project" value="UniProtKB-SubCell"/>
</dbReference>
<dbReference type="SUPFAM" id="SSF103481">
    <property type="entry name" value="Multidrug resistance efflux transporter EmrE"/>
    <property type="match status" value="2"/>
</dbReference>
<feature type="transmembrane region" description="Helical" evidence="6">
    <location>
        <begin position="64"/>
        <end position="83"/>
    </location>
</feature>
<keyword evidence="3 6" id="KW-0812">Transmembrane</keyword>
<organism evidence="8 9">
    <name type="scientific">Vibrio cholerae</name>
    <dbReference type="NCBI Taxonomy" id="666"/>
    <lineage>
        <taxon>Bacteria</taxon>
        <taxon>Pseudomonadati</taxon>
        <taxon>Pseudomonadota</taxon>
        <taxon>Gammaproteobacteria</taxon>
        <taxon>Vibrionales</taxon>
        <taxon>Vibrionaceae</taxon>
        <taxon>Vibrio</taxon>
    </lineage>
</organism>
<evidence type="ECO:0000256" key="4">
    <source>
        <dbReference type="ARBA" id="ARBA00022989"/>
    </source>
</evidence>
<protein>
    <recommendedName>
        <fullName evidence="7">EamA domain-containing protein</fullName>
    </recommendedName>
</protein>
<comment type="caution">
    <text evidence="8">The sequence shown here is derived from an EMBL/GenBank/DDBJ whole genome shotgun (WGS) entry which is preliminary data.</text>
</comment>
<evidence type="ECO:0000256" key="6">
    <source>
        <dbReference type="SAM" id="Phobius"/>
    </source>
</evidence>
<gene>
    <name evidence="8" type="ORF">BC353_08605</name>
</gene>
<feature type="transmembrane region" description="Helical" evidence="6">
    <location>
        <begin position="180"/>
        <end position="199"/>
    </location>
</feature>
<feature type="transmembrane region" description="Helical" evidence="6">
    <location>
        <begin position="32"/>
        <end position="52"/>
    </location>
</feature>
<dbReference type="InterPro" id="IPR037185">
    <property type="entry name" value="EmrE-like"/>
</dbReference>
<feature type="transmembrane region" description="Helical" evidence="6">
    <location>
        <begin position="89"/>
        <end position="107"/>
    </location>
</feature>
<dbReference type="AlphaFoldDB" id="A0A395UFU8"/>
<feature type="domain" description="EamA" evidence="7">
    <location>
        <begin position="150"/>
        <end position="283"/>
    </location>
</feature>
<evidence type="ECO:0000256" key="2">
    <source>
        <dbReference type="ARBA" id="ARBA00007362"/>
    </source>
</evidence>
<feature type="transmembrane region" description="Helical" evidence="6">
    <location>
        <begin position="237"/>
        <end position="259"/>
    </location>
</feature>
<evidence type="ECO:0000256" key="3">
    <source>
        <dbReference type="ARBA" id="ARBA00022692"/>
    </source>
</evidence>
<comment type="similarity">
    <text evidence="2">Belongs to the EamA transporter family.</text>
</comment>
<evidence type="ECO:0000313" key="8">
    <source>
        <dbReference type="EMBL" id="RGP90588.1"/>
    </source>
</evidence>